<dbReference type="GO" id="GO:0032259">
    <property type="term" value="P:methylation"/>
    <property type="evidence" value="ECO:0007669"/>
    <property type="project" value="UniProtKB-KW"/>
</dbReference>
<organism evidence="5 6">
    <name type="scientific">Nocardia terpenica</name>
    <dbReference type="NCBI Taxonomy" id="455432"/>
    <lineage>
        <taxon>Bacteria</taxon>
        <taxon>Bacillati</taxon>
        <taxon>Actinomycetota</taxon>
        <taxon>Actinomycetes</taxon>
        <taxon>Mycobacteriales</taxon>
        <taxon>Nocardiaceae</taxon>
        <taxon>Nocardia</taxon>
    </lineage>
</organism>
<keyword evidence="3" id="KW-0949">S-adenosyl-L-methionine</keyword>
<dbReference type="Gene3D" id="1.10.10.10">
    <property type="entry name" value="Winged helix-like DNA-binding domain superfamily/Winged helix DNA-binding domain"/>
    <property type="match status" value="1"/>
</dbReference>
<accession>A0A291RWJ4</accession>
<evidence type="ECO:0000256" key="1">
    <source>
        <dbReference type="ARBA" id="ARBA00022603"/>
    </source>
</evidence>
<keyword evidence="2 5" id="KW-0808">Transferase</keyword>
<proteinExistence type="predicted"/>
<evidence type="ECO:0000313" key="6">
    <source>
        <dbReference type="Proteomes" id="UP000221961"/>
    </source>
</evidence>
<dbReference type="Pfam" id="PF00891">
    <property type="entry name" value="Methyltransf_2"/>
    <property type="match status" value="1"/>
</dbReference>
<dbReference type="GO" id="GO:0008171">
    <property type="term" value="F:O-methyltransferase activity"/>
    <property type="evidence" value="ECO:0007669"/>
    <property type="project" value="InterPro"/>
</dbReference>
<dbReference type="CDD" id="cd02440">
    <property type="entry name" value="AdoMet_MTases"/>
    <property type="match status" value="1"/>
</dbReference>
<dbReference type="InterPro" id="IPR036388">
    <property type="entry name" value="WH-like_DNA-bd_sf"/>
</dbReference>
<protein>
    <submittedName>
        <fullName evidence="5">Methyltransferase</fullName>
    </submittedName>
</protein>
<dbReference type="PANTHER" id="PTHR43712">
    <property type="entry name" value="PUTATIVE (AFU_ORTHOLOGUE AFUA_4G14580)-RELATED"/>
    <property type="match status" value="1"/>
</dbReference>
<dbReference type="AlphaFoldDB" id="A0A291RWJ4"/>
<dbReference type="InterPro" id="IPR029063">
    <property type="entry name" value="SAM-dependent_MTases_sf"/>
</dbReference>
<gene>
    <name evidence="5" type="ORF">CRH09_08870</name>
</gene>
<dbReference type="EMBL" id="CP023778">
    <property type="protein sequence ID" value="ATL71628.1"/>
    <property type="molecule type" value="Genomic_DNA"/>
</dbReference>
<dbReference type="InterPro" id="IPR001077">
    <property type="entry name" value="COMT_C"/>
</dbReference>
<evidence type="ECO:0000256" key="3">
    <source>
        <dbReference type="ARBA" id="ARBA00022691"/>
    </source>
</evidence>
<dbReference type="InterPro" id="IPR016461">
    <property type="entry name" value="COMT-like"/>
</dbReference>
<dbReference type="PANTHER" id="PTHR43712:SF2">
    <property type="entry name" value="O-METHYLTRANSFERASE CICE"/>
    <property type="match status" value="1"/>
</dbReference>
<dbReference type="KEGG" id="ntp:CRH09_08870"/>
<reference evidence="5 6" key="1">
    <citation type="submission" date="2017-10" db="EMBL/GenBank/DDBJ databases">
        <title>Comparative genomics between pathogenic Norcardia.</title>
        <authorList>
            <person name="Zeng L."/>
        </authorList>
    </citation>
    <scope>NUCLEOTIDE SEQUENCE [LARGE SCALE GENOMIC DNA]</scope>
    <source>
        <strain evidence="5 6">NC_YFY_NT001</strain>
    </source>
</reference>
<evidence type="ECO:0000313" key="5">
    <source>
        <dbReference type="EMBL" id="ATL71628.1"/>
    </source>
</evidence>
<keyword evidence="1 5" id="KW-0489">Methyltransferase</keyword>
<evidence type="ECO:0000256" key="2">
    <source>
        <dbReference type="ARBA" id="ARBA00022679"/>
    </source>
</evidence>
<dbReference type="SUPFAM" id="SSF53335">
    <property type="entry name" value="S-adenosyl-L-methionine-dependent methyltransferases"/>
    <property type="match status" value="1"/>
</dbReference>
<dbReference type="PROSITE" id="PS51683">
    <property type="entry name" value="SAM_OMT_II"/>
    <property type="match status" value="1"/>
</dbReference>
<sequence>MSGLVPILFGHAAFQQLNAGFQLGLFQRLAEQPDSSRPELAAALELPAHSVEVLLLGTTALGLTVAAADRYRNAEIIDAAFRDGSWQILRDIVEFQARISYLPASDYPEALRTGRNVGIRHFPGDTEDLYSRLSNSDGMEELFYRGMNAWSKLSNPVLVNGPDFAGVRRVLDVGGGDAVNAIALSQAHPHLRITVLDRPAALEVAAQRVAAAGLRERIDLHAADIFTGEYPGGHDCVLFAHQLVIWKPEQNRALLAKAQCAIEPGGRVLIFNAFADDDGQGPLYSALDNVYFSTLPFTGSTLYPWHLYEEWLREAGFTEISRVGASSWTPHGVIQAVKP</sequence>
<name>A0A291RWJ4_9NOCA</name>
<feature type="domain" description="O-methyltransferase C-terminal" evidence="4">
    <location>
        <begin position="126"/>
        <end position="317"/>
    </location>
</feature>
<dbReference type="FunFam" id="3.40.50.150:FF:000405">
    <property type="entry name" value="Carminomycin 4-O-methyltransferase DnrK"/>
    <property type="match status" value="1"/>
</dbReference>
<dbReference type="Gene3D" id="1.20.58.1390">
    <property type="match status" value="1"/>
</dbReference>
<dbReference type="Gene3D" id="3.40.50.150">
    <property type="entry name" value="Vaccinia Virus protein VP39"/>
    <property type="match status" value="1"/>
</dbReference>
<dbReference type="Proteomes" id="UP000221961">
    <property type="component" value="Chromosome"/>
</dbReference>
<evidence type="ECO:0000259" key="4">
    <source>
        <dbReference type="Pfam" id="PF00891"/>
    </source>
</evidence>